<dbReference type="Gene3D" id="2.60.120.260">
    <property type="entry name" value="Galactose-binding domain-like"/>
    <property type="match status" value="1"/>
</dbReference>
<keyword evidence="4" id="KW-0443">Lipid metabolism</keyword>
<evidence type="ECO:0000256" key="1">
    <source>
        <dbReference type="ARBA" id="ARBA00022729"/>
    </source>
</evidence>
<evidence type="ECO:0000256" key="2">
    <source>
        <dbReference type="ARBA" id="ARBA00022801"/>
    </source>
</evidence>
<protein>
    <recommendedName>
        <fullName evidence="9">Peptidase M1 membrane alanine aminopeptidase domain-containing protein</fullName>
    </recommendedName>
</protein>
<dbReference type="InterPro" id="IPR027268">
    <property type="entry name" value="Peptidase_M4/M1_CTD_sf"/>
</dbReference>
<evidence type="ECO:0000313" key="7">
    <source>
        <dbReference type="EMBL" id="BDU72977.1"/>
    </source>
</evidence>
<dbReference type="InterPro" id="IPR047794">
    <property type="entry name" value="C45_proenzyme-like"/>
</dbReference>
<dbReference type="GO" id="GO:0016042">
    <property type="term" value="P:lipid catabolic process"/>
    <property type="evidence" value="ECO:0007669"/>
    <property type="project" value="UniProtKB-KW"/>
</dbReference>
<evidence type="ECO:0000256" key="4">
    <source>
        <dbReference type="ARBA" id="ARBA00023098"/>
    </source>
</evidence>
<evidence type="ECO:0008006" key="9">
    <source>
        <dbReference type="Google" id="ProtNLM"/>
    </source>
</evidence>
<feature type="chain" id="PRO_5041280574" description="Peptidase M1 membrane alanine aminopeptidase domain-containing protein" evidence="6">
    <location>
        <begin position="20"/>
        <end position="1061"/>
    </location>
</feature>
<proteinExistence type="predicted"/>
<dbReference type="KEGG" id="msil:METEAL_21510"/>
<dbReference type="InterPro" id="IPR047803">
    <property type="entry name" value="DCD1A/B-like"/>
</dbReference>
<dbReference type="GO" id="GO:0004620">
    <property type="term" value="F:phospholipase activity"/>
    <property type="evidence" value="ECO:0007669"/>
    <property type="project" value="InterPro"/>
</dbReference>
<dbReference type="SUPFAM" id="SSF55486">
    <property type="entry name" value="Metalloproteases ('zincins'), catalytic domain"/>
    <property type="match status" value="1"/>
</dbReference>
<dbReference type="Proteomes" id="UP001238179">
    <property type="component" value="Chromosome"/>
</dbReference>
<dbReference type="Gene3D" id="1.10.390.10">
    <property type="entry name" value="Neutral Protease Domain 2"/>
    <property type="match status" value="1"/>
</dbReference>
<gene>
    <name evidence="7" type="ORF">METEAL_21510</name>
</gene>
<keyword evidence="1 6" id="KW-0732">Signal</keyword>
<dbReference type="EMBL" id="AP027080">
    <property type="protein sequence ID" value="BDU72977.1"/>
    <property type="molecule type" value="Genomic_DNA"/>
</dbReference>
<keyword evidence="2" id="KW-0378">Hydrolase</keyword>
<dbReference type="NCBIfam" id="NF040521">
    <property type="entry name" value="C45_proenzyme"/>
    <property type="match status" value="1"/>
</dbReference>
<reference evidence="8" key="1">
    <citation type="journal article" date="2023" name="Int. J. Syst. Evol. Microbiol.">
        <title>Mesoterricola silvestris gen. nov., sp. nov., Mesoterricola sediminis sp. nov., Geothrix oryzae sp. nov., Geothrix edaphica sp. nov., Geothrix rubra sp. nov., and Geothrix limicola sp. nov., six novel members of Acidobacteriota isolated from soils.</title>
        <authorList>
            <person name="Itoh H."/>
            <person name="Sugisawa Y."/>
            <person name="Mise K."/>
            <person name="Xu Z."/>
            <person name="Kuniyasu M."/>
            <person name="Ushijima N."/>
            <person name="Kawano K."/>
            <person name="Kobayashi E."/>
            <person name="Shiratori Y."/>
            <person name="Masuda Y."/>
            <person name="Senoo K."/>
        </authorList>
    </citation>
    <scope>NUCLEOTIDE SEQUENCE [LARGE SCALE GENOMIC DNA]</scope>
    <source>
        <strain evidence="8">W79</strain>
    </source>
</reference>
<keyword evidence="3" id="KW-0442">Lipid degradation</keyword>
<dbReference type="PANTHER" id="PTHR35190">
    <property type="entry name" value="PROTEIN DCD1B"/>
    <property type="match status" value="1"/>
</dbReference>
<dbReference type="RefSeq" id="WP_316411622.1">
    <property type="nucleotide sequence ID" value="NZ_AP027080.1"/>
</dbReference>
<dbReference type="InterPro" id="IPR007000">
    <property type="entry name" value="PLipase_B-like"/>
</dbReference>
<feature type="signal peptide" evidence="6">
    <location>
        <begin position="1"/>
        <end position="19"/>
    </location>
</feature>
<organism evidence="7 8">
    <name type="scientific">Mesoterricola silvestris</name>
    <dbReference type="NCBI Taxonomy" id="2927979"/>
    <lineage>
        <taxon>Bacteria</taxon>
        <taxon>Pseudomonadati</taxon>
        <taxon>Acidobacteriota</taxon>
        <taxon>Holophagae</taxon>
        <taxon>Holophagales</taxon>
        <taxon>Holophagaceae</taxon>
        <taxon>Mesoterricola</taxon>
    </lineage>
</organism>
<dbReference type="Gene3D" id="3.60.60.30">
    <property type="match status" value="1"/>
</dbReference>
<dbReference type="AlphaFoldDB" id="A0AA48GS28"/>
<evidence type="ECO:0000256" key="5">
    <source>
        <dbReference type="ARBA" id="ARBA00023180"/>
    </source>
</evidence>
<sequence>MRRAWGVLGVCFSAMALVASDPAALPLVNAGFEEQKDAQVVGWTLAKATGATVAIGLGHKAGFRSLRLENPAGGAESTVVSEPVKLEVGRLYRLSAFIRTKGVHPDPTARYPTALGACVSMKSFPFTNASPTVAGDGSQRVSVAFFATTAQDRVQLHLGRNGKTEGAAWFDDLKLELVDDIGAIIPMETVRWAGKGFRYDDGGWIVLHIEGEPYDRGVQYGQLVAQELALFVEKLANLQDKGDPVRGWERQRTLADALMLRKYEPEFLEEMKGIADGAARAGAKFRGRALDVLDVVTANSDIDLGEIASATKVTASPLTGRSFLKAEDEAATGGKGDRCSSFIATKSASADGRVVMGQIFMWPPGYTGVDWNVMVDVQPAKGHRFVMQTFPGGISSGTDWYINDAGIVIGETTVQQTPFNPDGTPEANRIRQAAQYATSIDQVAEILKTRNNGLYTNDWTIADTKTDEGAVFLLGTKETRLWRTGSKGHPADTPGGLKDFVWADNNNRDLGVRKERIPNAENEPVDLAFNTWNRDIAFQEFYRQYGQGKFDLQAGVALNASSPINRPHACDGKLTTSEMAEKLMFIAHFGKTTLREKWVGGRFMADLPGATPHLTLGFTTFSPLYVADKLKQARAAAPEPAPAPRADLAAAKDVYAFPKRLLWSNTVLPATDGENWFVSGSAAYHALLKRLPEAQDKAAASLRDSLAELNARYAYVVSKEGSLAPAKARTAYDRYGAYQIPRIKGTFLLHQLRLLVGNALFAKAMAAVHDGFSNRPMTTEDFTRTFSKSLGRDLSPFIQQWVGREDLPDPVITATVAPAAEGFDVTVKVTQPGKPWHFVTFVELRTAKGSRFLRLESDEAMGSTTYHVPDKPTRVIFNAGRDLPVRQENPYTLPNLLDDFDHTLYVFGTSREVEANRSLALNFRDLMADAFTEILPPVKPDAEVTDGELASRDLVVFGGPEENSLLARMAGEHKLPVTFGRGFFRFQGRTYGSSWDGLALALPNPYNPKRTLYLYTANSRLELWHMTHAFQRGLPGWVLYRGAETAAKGFHAEARHEVELD</sequence>
<evidence type="ECO:0000256" key="6">
    <source>
        <dbReference type="SAM" id="SignalP"/>
    </source>
</evidence>
<evidence type="ECO:0000313" key="8">
    <source>
        <dbReference type="Proteomes" id="UP001238179"/>
    </source>
</evidence>
<name>A0AA48GS28_9BACT</name>
<evidence type="ECO:0000256" key="3">
    <source>
        <dbReference type="ARBA" id="ARBA00022963"/>
    </source>
</evidence>
<keyword evidence="5" id="KW-0325">Glycoprotein</keyword>
<dbReference type="PANTHER" id="PTHR35190:SF2">
    <property type="entry name" value="PROTEIN DCD1B"/>
    <property type="match status" value="1"/>
</dbReference>
<accession>A0AA48GS28</accession>
<dbReference type="Pfam" id="PF04916">
    <property type="entry name" value="Phospholip_B"/>
    <property type="match status" value="1"/>
</dbReference>
<keyword evidence="8" id="KW-1185">Reference proteome</keyword>